<sequence>MISQKTKNMILNLASKKGHIIYGQRAINKQLPMHLKRTTHDFDIYSSKPESAARELVKRLGKEFEVRKAKFGRTWRVKKDGETIVDYTQPGRKPKTKNILGVKYIDLSAVRRKIGKTLRDESASFRHDKGRPNKRDRRHIIKFTRKE</sequence>
<comment type="caution">
    <text evidence="1">The sequence shown here is derived from an EMBL/GenBank/DDBJ whole genome shotgun (WGS) entry which is preliminary data.</text>
</comment>
<dbReference type="EMBL" id="LAZR01000796">
    <property type="protein sequence ID" value="KKN57599.1"/>
    <property type="molecule type" value="Genomic_DNA"/>
</dbReference>
<name>A0A0F9RS91_9ZZZZ</name>
<proteinExistence type="predicted"/>
<protein>
    <submittedName>
        <fullName evidence="1">Uncharacterized protein</fullName>
    </submittedName>
</protein>
<evidence type="ECO:0000313" key="1">
    <source>
        <dbReference type="EMBL" id="KKN57599.1"/>
    </source>
</evidence>
<organism evidence="1">
    <name type="scientific">marine sediment metagenome</name>
    <dbReference type="NCBI Taxonomy" id="412755"/>
    <lineage>
        <taxon>unclassified sequences</taxon>
        <taxon>metagenomes</taxon>
        <taxon>ecological metagenomes</taxon>
    </lineage>
</organism>
<accession>A0A0F9RS91</accession>
<reference evidence="1" key="1">
    <citation type="journal article" date="2015" name="Nature">
        <title>Complex archaea that bridge the gap between prokaryotes and eukaryotes.</title>
        <authorList>
            <person name="Spang A."/>
            <person name="Saw J.H."/>
            <person name="Jorgensen S.L."/>
            <person name="Zaremba-Niedzwiedzka K."/>
            <person name="Martijn J."/>
            <person name="Lind A.E."/>
            <person name="van Eijk R."/>
            <person name="Schleper C."/>
            <person name="Guy L."/>
            <person name="Ettema T.J."/>
        </authorList>
    </citation>
    <scope>NUCLEOTIDE SEQUENCE</scope>
</reference>
<dbReference type="AlphaFoldDB" id="A0A0F9RS91"/>
<gene>
    <name evidence="1" type="ORF">LCGC14_0560430</name>
</gene>